<keyword evidence="1" id="KW-1133">Transmembrane helix</keyword>
<accession>A0A074KV48</accession>
<evidence type="ECO:0000313" key="3">
    <source>
        <dbReference type="Proteomes" id="UP000027821"/>
    </source>
</evidence>
<organism evidence="2 3">
    <name type="scientific">Anditalea andensis</name>
    <dbReference type="NCBI Taxonomy" id="1048983"/>
    <lineage>
        <taxon>Bacteria</taxon>
        <taxon>Pseudomonadati</taxon>
        <taxon>Bacteroidota</taxon>
        <taxon>Cytophagia</taxon>
        <taxon>Cytophagales</taxon>
        <taxon>Cytophagaceae</taxon>
        <taxon>Anditalea</taxon>
    </lineage>
</organism>
<feature type="transmembrane region" description="Helical" evidence="1">
    <location>
        <begin position="180"/>
        <end position="205"/>
    </location>
</feature>
<reference evidence="2 3" key="1">
    <citation type="submission" date="2014-04" db="EMBL/GenBank/DDBJ databases">
        <title>Characterization and application of a salt tolerant electro-active bacterium.</title>
        <authorList>
            <person name="Yang L."/>
            <person name="Wei S."/>
            <person name="Tay Q.X.M."/>
        </authorList>
    </citation>
    <scope>NUCLEOTIDE SEQUENCE [LARGE SCALE GENOMIC DNA]</scope>
    <source>
        <strain evidence="2 3">LY1</strain>
    </source>
</reference>
<dbReference type="EMBL" id="JMIH01000018">
    <property type="protein sequence ID" value="KEO73861.1"/>
    <property type="molecule type" value="Genomic_DNA"/>
</dbReference>
<evidence type="ECO:0000313" key="2">
    <source>
        <dbReference type="EMBL" id="KEO73861.1"/>
    </source>
</evidence>
<evidence type="ECO:0000256" key="1">
    <source>
        <dbReference type="SAM" id="Phobius"/>
    </source>
</evidence>
<keyword evidence="1" id="KW-0472">Membrane</keyword>
<feature type="transmembrane region" description="Helical" evidence="1">
    <location>
        <begin position="146"/>
        <end position="168"/>
    </location>
</feature>
<feature type="transmembrane region" description="Helical" evidence="1">
    <location>
        <begin position="6"/>
        <end position="23"/>
    </location>
</feature>
<feature type="transmembrane region" description="Helical" evidence="1">
    <location>
        <begin position="77"/>
        <end position="95"/>
    </location>
</feature>
<dbReference type="RefSeq" id="WP_035073898.1">
    <property type="nucleotide sequence ID" value="NZ_JMIH01000018.1"/>
</dbReference>
<feature type="transmembrane region" description="Helical" evidence="1">
    <location>
        <begin position="261"/>
        <end position="282"/>
    </location>
</feature>
<feature type="transmembrane region" description="Helical" evidence="1">
    <location>
        <begin position="217"/>
        <end position="240"/>
    </location>
</feature>
<keyword evidence="1" id="KW-0812">Transmembrane</keyword>
<dbReference type="Proteomes" id="UP000027821">
    <property type="component" value="Unassembled WGS sequence"/>
</dbReference>
<feature type="transmembrane region" description="Helical" evidence="1">
    <location>
        <begin position="53"/>
        <end position="71"/>
    </location>
</feature>
<dbReference type="OrthoDB" id="836449at2"/>
<keyword evidence="3" id="KW-1185">Reference proteome</keyword>
<feature type="transmembrane region" description="Helical" evidence="1">
    <location>
        <begin position="294"/>
        <end position="313"/>
    </location>
</feature>
<dbReference type="AlphaFoldDB" id="A0A074KV48"/>
<comment type="caution">
    <text evidence="2">The sequence shown here is derived from an EMBL/GenBank/DDBJ whole genome shotgun (WGS) entry which is preliminary data.</text>
</comment>
<dbReference type="eggNOG" id="ENOG50314R8">
    <property type="taxonomic scope" value="Bacteria"/>
</dbReference>
<feature type="transmembrane region" description="Helical" evidence="1">
    <location>
        <begin position="107"/>
        <end position="126"/>
    </location>
</feature>
<protein>
    <submittedName>
        <fullName evidence="2">Uncharacterized protein</fullName>
    </submittedName>
</protein>
<name>A0A074KV48_9BACT</name>
<proteinExistence type="predicted"/>
<gene>
    <name evidence="2" type="ORF">EL17_10185</name>
</gene>
<sequence length="323" mass="36945">MHYPYLIVLLCSIIGISFAIYYYKSRSRIEVKEDDPEDHIKGMYFLKMPYEKIIIGFFGISSLVYLGMLIVNFNIRWLDLSMLILALTIALLLVYKIGMAFSEAGKFKWGTLIFFILSVIIAYSIYAQIPDFTQVLKDAREYTLTLHLLGMVLGLGGTTIIDFMIFHFMRNYKISSQEAVVMHLISQIIIIGLIFLIISGVAIFLTDIDGYLASDRFLMKMTVLLVVTINGAVLNLYIAPYMEKISLRAPDLKKDNVFKKISFAVGAISMVSWYSAFFLAMIKDLSYFRYTTLLIAYLILLGLSIAVSQFFKFSMEKEVKEKL</sequence>